<dbReference type="EMBL" id="UINC01017529">
    <property type="protein sequence ID" value="SVA72770.1"/>
    <property type="molecule type" value="Genomic_DNA"/>
</dbReference>
<sequence length="124" mass="14388">MDMTRRFGRIGTVLLPIALLAVFFKYLHPVNAILHGIEGWGARKIALTLFISFLAIWALLHVGSVFFVRVADWVWNGTNSNLYKNINYNNNLKREMSSKNNTNYQNKKEREELFKLDLRDENAA</sequence>
<dbReference type="AlphaFoldDB" id="A0A381Y786"/>
<keyword evidence="1" id="KW-0812">Transmembrane</keyword>
<gene>
    <name evidence="2" type="ORF">METZ01_LOCUS125624</name>
</gene>
<evidence type="ECO:0000256" key="1">
    <source>
        <dbReference type="SAM" id="Phobius"/>
    </source>
</evidence>
<feature type="transmembrane region" description="Helical" evidence="1">
    <location>
        <begin position="45"/>
        <end position="68"/>
    </location>
</feature>
<keyword evidence="1" id="KW-0472">Membrane</keyword>
<organism evidence="2">
    <name type="scientific">marine metagenome</name>
    <dbReference type="NCBI Taxonomy" id="408172"/>
    <lineage>
        <taxon>unclassified sequences</taxon>
        <taxon>metagenomes</taxon>
        <taxon>ecological metagenomes</taxon>
    </lineage>
</organism>
<evidence type="ECO:0000313" key="2">
    <source>
        <dbReference type="EMBL" id="SVA72770.1"/>
    </source>
</evidence>
<reference evidence="2" key="1">
    <citation type="submission" date="2018-05" db="EMBL/GenBank/DDBJ databases">
        <authorList>
            <person name="Lanie J.A."/>
            <person name="Ng W.-L."/>
            <person name="Kazmierczak K.M."/>
            <person name="Andrzejewski T.M."/>
            <person name="Davidsen T.M."/>
            <person name="Wayne K.J."/>
            <person name="Tettelin H."/>
            <person name="Glass J.I."/>
            <person name="Rusch D."/>
            <person name="Podicherti R."/>
            <person name="Tsui H.-C.T."/>
            <person name="Winkler M.E."/>
        </authorList>
    </citation>
    <scope>NUCLEOTIDE SEQUENCE</scope>
</reference>
<name>A0A381Y786_9ZZZZ</name>
<accession>A0A381Y786</accession>
<proteinExistence type="predicted"/>
<protein>
    <submittedName>
        <fullName evidence="2">Uncharacterized protein</fullName>
    </submittedName>
</protein>
<keyword evidence="1" id="KW-1133">Transmembrane helix</keyword>